<evidence type="ECO:0000259" key="5">
    <source>
        <dbReference type="PROSITE" id="PS50887"/>
    </source>
</evidence>
<dbReference type="CDD" id="cd01948">
    <property type="entry name" value="EAL"/>
    <property type="match status" value="1"/>
</dbReference>
<dbReference type="RefSeq" id="WP_241573203.1">
    <property type="nucleotide sequence ID" value="NZ_JAKUML010000019.1"/>
</dbReference>
<dbReference type="SMART" id="SM00052">
    <property type="entry name" value="EAL"/>
    <property type="match status" value="1"/>
</dbReference>
<dbReference type="Pfam" id="PF00563">
    <property type="entry name" value="EAL"/>
    <property type="match status" value="1"/>
</dbReference>
<dbReference type="InterPro" id="IPR001610">
    <property type="entry name" value="PAC"/>
</dbReference>
<dbReference type="InterPro" id="IPR043128">
    <property type="entry name" value="Rev_trsase/Diguanyl_cyclase"/>
</dbReference>
<dbReference type="SMART" id="SM00086">
    <property type="entry name" value="PAC"/>
    <property type="match status" value="2"/>
</dbReference>
<name>A0A9X1WY79_9GAMM</name>
<reference evidence="6" key="1">
    <citation type="submission" date="2022-02" db="EMBL/GenBank/DDBJ databases">
        <title>Acinetobacter A3.8 sp. nov., isolated from Sediment (Zhairuo Island).</title>
        <authorList>
            <person name="Zheng K."/>
        </authorList>
    </citation>
    <scope>NUCLEOTIDE SEQUENCE</scope>
    <source>
        <strain evidence="6">A3.8</strain>
    </source>
</reference>
<dbReference type="Pfam" id="PF08447">
    <property type="entry name" value="PAS_3"/>
    <property type="match status" value="1"/>
</dbReference>
<dbReference type="InterPro" id="IPR001633">
    <property type="entry name" value="EAL_dom"/>
</dbReference>
<dbReference type="Pfam" id="PF00990">
    <property type="entry name" value="GGDEF"/>
    <property type="match status" value="1"/>
</dbReference>
<dbReference type="CDD" id="cd00130">
    <property type="entry name" value="PAS"/>
    <property type="match status" value="2"/>
</dbReference>
<dbReference type="PROSITE" id="PS50887">
    <property type="entry name" value="GGDEF"/>
    <property type="match status" value="1"/>
</dbReference>
<protein>
    <recommendedName>
        <fullName evidence="1">cyclic-guanylate-specific phosphodiesterase</fullName>
        <ecNumber evidence="1">3.1.4.52</ecNumber>
    </recommendedName>
</protein>
<dbReference type="InterPro" id="IPR029787">
    <property type="entry name" value="Nucleotide_cyclase"/>
</dbReference>
<dbReference type="SUPFAM" id="SSF55785">
    <property type="entry name" value="PYP-like sensor domain (PAS domain)"/>
    <property type="match status" value="2"/>
</dbReference>
<dbReference type="Gene3D" id="3.20.20.450">
    <property type="entry name" value="EAL domain"/>
    <property type="match status" value="1"/>
</dbReference>
<dbReference type="PANTHER" id="PTHR44757">
    <property type="entry name" value="DIGUANYLATE CYCLASE DGCP"/>
    <property type="match status" value="1"/>
</dbReference>
<dbReference type="PANTHER" id="PTHR44757:SF2">
    <property type="entry name" value="BIOFILM ARCHITECTURE MAINTENANCE PROTEIN MBAA"/>
    <property type="match status" value="1"/>
</dbReference>
<dbReference type="SMART" id="SM00267">
    <property type="entry name" value="GGDEF"/>
    <property type="match status" value="1"/>
</dbReference>
<evidence type="ECO:0000313" key="7">
    <source>
        <dbReference type="Proteomes" id="UP001139701"/>
    </source>
</evidence>
<dbReference type="Pfam" id="PF08448">
    <property type="entry name" value="PAS_4"/>
    <property type="match status" value="1"/>
</dbReference>
<organism evidence="6 7">
    <name type="scientific">Acinetobacter sedimenti</name>
    <dbReference type="NCBI Taxonomy" id="2919922"/>
    <lineage>
        <taxon>Bacteria</taxon>
        <taxon>Pseudomonadati</taxon>
        <taxon>Pseudomonadota</taxon>
        <taxon>Gammaproteobacteria</taxon>
        <taxon>Moraxellales</taxon>
        <taxon>Moraxellaceae</taxon>
        <taxon>Acinetobacter</taxon>
    </lineage>
</organism>
<dbReference type="SUPFAM" id="SSF55073">
    <property type="entry name" value="Nucleotide cyclase"/>
    <property type="match status" value="1"/>
</dbReference>
<dbReference type="InterPro" id="IPR035919">
    <property type="entry name" value="EAL_sf"/>
</dbReference>
<dbReference type="Proteomes" id="UP001139701">
    <property type="component" value="Unassembled WGS sequence"/>
</dbReference>
<feature type="domain" description="EAL" evidence="4">
    <location>
        <begin position="464"/>
        <end position="717"/>
    </location>
</feature>
<feature type="domain" description="PAC" evidence="3">
    <location>
        <begin position="236"/>
        <end position="290"/>
    </location>
</feature>
<dbReference type="EMBL" id="JAKUML010000019">
    <property type="protein sequence ID" value="MCJ8147314.1"/>
    <property type="molecule type" value="Genomic_DNA"/>
</dbReference>
<dbReference type="AlphaFoldDB" id="A0A9X1WY79"/>
<keyword evidence="7" id="KW-1185">Reference proteome</keyword>
<dbReference type="CDD" id="cd01949">
    <property type="entry name" value="GGDEF"/>
    <property type="match status" value="1"/>
</dbReference>
<dbReference type="InterPro" id="IPR052155">
    <property type="entry name" value="Biofilm_reg_signaling"/>
</dbReference>
<dbReference type="InterPro" id="IPR000160">
    <property type="entry name" value="GGDEF_dom"/>
</dbReference>
<dbReference type="InterPro" id="IPR035965">
    <property type="entry name" value="PAS-like_dom_sf"/>
</dbReference>
<comment type="caution">
    <text evidence="6">The sequence shown here is derived from an EMBL/GenBank/DDBJ whole genome shotgun (WGS) entry which is preliminary data.</text>
</comment>
<dbReference type="GO" id="GO:0071111">
    <property type="term" value="F:cyclic-guanylate-specific phosphodiesterase activity"/>
    <property type="evidence" value="ECO:0007669"/>
    <property type="project" value="UniProtKB-EC"/>
</dbReference>
<dbReference type="FunFam" id="3.20.20.450:FF:000001">
    <property type="entry name" value="Cyclic di-GMP phosphodiesterase yahA"/>
    <property type="match status" value="1"/>
</dbReference>
<dbReference type="InterPro" id="IPR013656">
    <property type="entry name" value="PAS_4"/>
</dbReference>
<accession>A0A9X1WY79</accession>
<feature type="domain" description="GGDEF" evidence="5">
    <location>
        <begin position="322"/>
        <end position="455"/>
    </location>
</feature>
<evidence type="ECO:0000256" key="2">
    <source>
        <dbReference type="ARBA" id="ARBA00022636"/>
    </source>
</evidence>
<evidence type="ECO:0000259" key="3">
    <source>
        <dbReference type="PROSITE" id="PS50113"/>
    </source>
</evidence>
<sequence>MAMRIREELETNNILLEQKVKQRTADIESINAKLERSHQNLELAHETAGIASWDWDIENQKIETSNFPQIFGYNIKNVEHYISHLHDFIHAEDLEHVKEIMREHLRGNEDRYEATFRVYHPTERWIWVHDLGRITQRDSETNRALRMVGIRRNIQNEKKAEESLKLSASVFKKAAQGIFVLDDKLNYVDVNPFYLKLIESNEDQIIGRHAFDILKSSNVDAQRINLTILRQLMSTGEFEGEVVEVLRSGREIPLWMHINGIRDSHNNITQYIGIVTDLTERKASEKRLSYLETYDTLTDLPNRTYFNNLIHSYLTESPRLLKRFAVIRINLDRFRYHNEYLTHQGGDELLKKVANRLRRNNSDAVVIARLNADDFAMILEVKENVDEITDSAKKILESFEAPFHVQNKELMLNISIGAAIYPDHGRQMDSLNNYAELALLEAKRIGGNTFRIYHSESRLSTEARINLEAEIRRAIAQNELAVYYQPKVDTKTKKVHGFEALVRWNHPERGVIPPAQFIPLAEETSLITDIGRVVLEQTCAQIKVWNDLGYQDIAVSVNIVVQQIQRGSLVEEIDCLLQKYKIKPHQLLLEITETSLMENIDEVRQVMSAFHQRNIKIALDDFGTGYSSLAYLGMYDFDIIKIDRSFVSKLGQANQNAIVRAIIAMAKAMDKKIVAEGVQTQAQYDFLSDEGCDYLQGYLIAKPMPADLATEFLEIQNIQQNNPLKMH</sequence>
<dbReference type="InterPro" id="IPR013655">
    <property type="entry name" value="PAS_fold_3"/>
</dbReference>
<dbReference type="PROSITE" id="PS50883">
    <property type="entry name" value="EAL"/>
    <property type="match status" value="1"/>
</dbReference>
<dbReference type="PROSITE" id="PS50113">
    <property type="entry name" value="PAC"/>
    <property type="match status" value="1"/>
</dbReference>
<dbReference type="InterPro" id="IPR000700">
    <property type="entry name" value="PAS-assoc_C"/>
</dbReference>
<dbReference type="Gene3D" id="3.30.450.20">
    <property type="entry name" value="PAS domain"/>
    <property type="match status" value="2"/>
</dbReference>
<evidence type="ECO:0000259" key="4">
    <source>
        <dbReference type="PROSITE" id="PS50883"/>
    </source>
</evidence>
<dbReference type="SUPFAM" id="SSF141868">
    <property type="entry name" value="EAL domain-like"/>
    <property type="match status" value="1"/>
</dbReference>
<dbReference type="EC" id="3.1.4.52" evidence="1"/>
<dbReference type="NCBIfam" id="TIGR00229">
    <property type="entry name" value="sensory_box"/>
    <property type="match status" value="2"/>
</dbReference>
<keyword evidence="2" id="KW-0973">c-di-GMP</keyword>
<evidence type="ECO:0000256" key="1">
    <source>
        <dbReference type="ARBA" id="ARBA00012282"/>
    </source>
</evidence>
<proteinExistence type="predicted"/>
<dbReference type="SMART" id="SM00091">
    <property type="entry name" value="PAS"/>
    <property type="match status" value="2"/>
</dbReference>
<dbReference type="InterPro" id="IPR000014">
    <property type="entry name" value="PAS"/>
</dbReference>
<gene>
    <name evidence="6" type="ORF">MKI79_10490</name>
</gene>
<dbReference type="Gene3D" id="3.30.70.270">
    <property type="match status" value="1"/>
</dbReference>
<dbReference type="NCBIfam" id="TIGR00254">
    <property type="entry name" value="GGDEF"/>
    <property type="match status" value="1"/>
</dbReference>
<evidence type="ECO:0000313" key="6">
    <source>
        <dbReference type="EMBL" id="MCJ8147314.1"/>
    </source>
</evidence>